<dbReference type="EMBL" id="MCFK01009407">
    <property type="protein sequence ID" value="RKF54900.1"/>
    <property type="molecule type" value="Genomic_DNA"/>
</dbReference>
<evidence type="ECO:0000313" key="1">
    <source>
        <dbReference type="EMBL" id="RKF54900.1"/>
    </source>
</evidence>
<dbReference type="AlphaFoldDB" id="A0A420HBT7"/>
<accession>A0A420HBT7</accession>
<sequence length="212" mass="24872">MPPDYNDEEIWGTDYRILAAEYSQRKRDLVKMAAYLWRSISQGYRDSLDKDLTTRQRLRELRELCKYSRYQKEAIFESDLEKLRKSPSGHNHDRWAQAWLGALIASKQIPDTVWTERRLYREFFTACLSALPSFGEKKMAEMIEDGDSENEFSLREAVRQYSAWASFSTSSIVASRAVFATLDGQQQDTAENNITVGIFYRVIEYDFLLTRR</sequence>
<dbReference type="Proteomes" id="UP000286134">
    <property type="component" value="Unassembled WGS sequence"/>
</dbReference>
<name>A0A420HBT7_9PEZI</name>
<proteinExistence type="predicted"/>
<evidence type="ECO:0000313" key="2">
    <source>
        <dbReference type="Proteomes" id="UP000286134"/>
    </source>
</evidence>
<gene>
    <name evidence="1" type="ORF">OnM2_094053</name>
</gene>
<comment type="caution">
    <text evidence="1">The sequence shown here is derived from an EMBL/GenBank/DDBJ whole genome shotgun (WGS) entry which is preliminary data.</text>
</comment>
<feature type="non-terminal residue" evidence="1">
    <location>
        <position position="212"/>
    </location>
</feature>
<organism evidence="1 2">
    <name type="scientific">Erysiphe neolycopersici</name>
    <dbReference type="NCBI Taxonomy" id="212602"/>
    <lineage>
        <taxon>Eukaryota</taxon>
        <taxon>Fungi</taxon>
        <taxon>Dikarya</taxon>
        <taxon>Ascomycota</taxon>
        <taxon>Pezizomycotina</taxon>
        <taxon>Leotiomycetes</taxon>
        <taxon>Erysiphales</taxon>
        <taxon>Erysiphaceae</taxon>
        <taxon>Erysiphe</taxon>
    </lineage>
</organism>
<protein>
    <submittedName>
        <fullName evidence="1">Uncharacterized protein</fullName>
    </submittedName>
</protein>
<keyword evidence="2" id="KW-1185">Reference proteome</keyword>
<reference evidence="1 2" key="1">
    <citation type="journal article" date="2018" name="BMC Genomics">
        <title>Comparative genome analyses reveal sequence features reflecting distinct modes of host-adaptation between dicot and monocot powdery mildew.</title>
        <authorList>
            <person name="Wu Y."/>
            <person name="Ma X."/>
            <person name="Pan Z."/>
            <person name="Kale S.D."/>
            <person name="Song Y."/>
            <person name="King H."/>
            <person name="Zhang Q."/>
            <person name="Presley C."/>
            <person name="Deng X."/>
            <person name="Wei C.I."/>
            <person name="Xiao S."/>
        </authorList>
    </citation>
    <scope>NUCLEOTIDE SEQUENCE [LARGE SCALE GENOMIC DNA]</scope>
    <source>
        <strain evidence="1">UMSG2</strain>
    </source>
</reference>